<evidence type="ECO:0000313" key="1">
    <source>
        <dbReference type="EMBL" id="PLC50598.1"/>
    </source>
</evidence>
<evidence type="ECO:0008006" key="3">
    <source>
        <dbReference type="Google" id="ProtNLM"/>
    </source>
</evidence>
<dbReference type="SUPFAM" id="SSF160272">
    <property type="entry name" value="Shew3726-like"/>
    <property type="match status" value="1"/>
</dbReference>
<accession>A0A2N4U6E7</accession>
<dbReference type="Pfam" id="PF07369">
    <property type="entry name" value="DUF1488"/>
    <property type="match status" value="1"/>
</dbReference>
<dbReference type="OrthoDB" id="8687764at2"/>
<dbReference type="AlphaFoldDB" id="A0A2N4U6E7"/>
<sequence>MSTEIANQKPPTVVNGMVRFTALVDGRVNQEFEVSSDVLVEHFGATGRSDDELVEAFRKGKAEIMAVAARSVSTPVNGMIALGTGDFSELTPGKPGSSS</sequence>
<dbReference type="RefSeq" id="WP_102073143.1">
    <property type="nucleotide sequence ID" value="NZ_PDNW01000004.1"/>
</dbReference>
<protein>
    <recommendedName>
        <fullName evidence="3">DUF1488 family protein</fullName>
    </recommendedName>
</protein>
<dbReference type="InterPro" id="IPR009962">
    <property type="entry name" value="DUF1488"/>
</dbReference>
<dbReference type="Proteomes" id="UP000234190">
    <property type="component" value="Unassembled WGS sequence"/>
</dbReference>
<evidence type="ECO:0000313" key="2">
    <source>
        <dbReference type="Proteomes" id="UP000234190"/>
    </source>
</evidence>
<dbReference type="EMBL" id="PDNW01000004">
    <property type="protein sequence ID" value="PLC50598.1"/>
    <property type="molecule type" value="Genomic_DNA"/>
</dbReference>
<proteinExistence type="predicted"/>
<dbReference type="InterPro" id="IPR036692">
    <property type="entry name" value="Shew3726-like_sf"/>
</dbReference>
<comment type="caution">
    <text evidence="1">The sequence shown here is derived from an EMBL/GenBank/DDBJ whole genome shotgun (WGS) entry which is preliminary data.</text>
</comment>
<keyword evidence="2" id="KW-1185">Reference proteome</keyword>
<name>A0A2N4U6E7_9BURK</name>
<reference evidence="1 2" key="1">
    <citation type="submission" date="2017-10" db="EMBL/GenBank/DDBJ databases">
        <title>Two draft genome sequences of Pusillimonas sp. strains isolated from a nitrate- and radionuclide-contaminated groundwater in Russia.</title>
        <authorList>
            <person name="Grouzdev D.S."/>
            <person name="Tourova T.P."/>
            <person name="Goeva M.A."/>
            <person name="Babich T.L."/>
            <person name="Sokolova D.S."/>
            <person name="Abdullin R."/>
            <person name="Poltaraus A.B."/>
            <person name="Toshchakov S.V."/>
            <person name="Nazina T.N."/>
        </authorList>
    </citation>
    <scope>NUCLEOTIDE SEQUENCE [LARGE SCALE GENOMIC DNA]</scope>
    <source>
        <strain evidence="1 2">JR1/69-3-13</strain>
    </source>
</reference>
<gene>
    <name evidence="1" type="ORF">CR159_06180</name>
</gene>
<organism evidence="1 2">
    <name type="scientific">Pollutimonas subterranea</name>
    <dbReference type="NCBI Taxonomy" id="2045210"/>
    <lineage>
        <taxon>Bacteria</taxon>
        <taxon>Pseudomonadati</taxon>
        <taxon>Pseudomonadota</taxon>
        <taxon>Betaproteobacteria</taxon>
        <taxon>Burkholderiales</taxon>
        <taxon>Alcaligenaceae</taxon>
        <taxon>Pollutimonas</taxon>
    </lineage>
</organism>